<comment type="subcellular location">
    <subcellularLocation>
        <location evidence="1">Nucleus</location>
    </subcellularLocation>
</comment>
<evidence type="ECO:0000256" key="12">
    <source>
        <dbReference type="ARBA" id="ARBA00024347"/>
    </source>
</evidence>
<dbReference type="AlphaFoldDB" id="A0A8S1S0J7"/>
<dbReference type="Pfam" id="PF02877">
    <property type="entry name" value="PARP_reg"/>
    <property type="match status" value="1"/>
</dbReference>
<dbReference type="CDD" id="cd07997">
    <property type="entry name" value="WGR_PARP"/>
    <property type="match status" value="1"/>
</dbReference>
<dbReference type="CDD" id="cd01437">
    <property type="entry name" value="parp_like"/>
    <property type="match status" value="1"/>
</dbReference>
<evidence type="ECO:0000256" key="5">
    <source>
        <dbReference type="ARBA" id="ARBA00022723"/>
    </source>
</evidence>
<evidence type="ECO:0000259" key="18">
    <source>
        <dbReference type="PROSITE" id="PS51977"/>
    </source>
</evidence>
<feature type="domain" description="PARP alpha-helical" evidence="17">
    <location>
        <begin position="257"/>
        <end position="375"/>
    </location>
</feature>
<evidence type="ECO:0000256" key="13">
    <source>
        <dbReference type="ARBA" id="ARBA00033987"/>
    </source>
</evidence>
<dbReference type="PANTHER" id="PTHR10459:SF60">
    <property type="entry name" value="POLY [ADP-RIBOSE] POLYMERASE 2"/>
    <property type="match status" value="1"/>
</dbReference>
<evidence type="ECO:0000313" key="19">
    <source>
        <dbReference type="EMBL" id="CAD8133070.1"/>
    </source>
</evidence>
<evidence type="ECO:0000256" key="7">
    <source>
        <dbReference type="ARBA" id="ARBA00022771"/>
    </source>
</evidence>
<evidence type="ECO:0000259" key="17">
    <source>
        <dbReference type="PROSITE" id="PS51060"/>
    </source>
</evidence>
<evidence type="ECO:0000256" key="11">
    <source>
        <dbReference type="ARBA" id="ARBA00023242"/>
    </source>
</evidence>
<dbReference type="InterPro" id="IPR008893">
    <property type="entry name" value="WGR_domain"/>
</dbReference>
<keyword evidence="9 14" id="KW-0520">NAD</keyword>
<organism evidence="19 20">
    <name type="scientific">Paramecium pentaurelia</name>
    <dbReference type="NCBI Taxonomy" id="43138"/>
    <lineage>
        <taxon>Eukaryota</taxon>
        <taxon>Sar</taxon>
        <taxon>Alveolata</taxon>
        <taxon>Ciliophora</taxon>
        <taxon>Intramacronucleata</taxon>
        <taxon>Oligohymenophorea</taxon>
        <taxon>Peniculida</taxon>
        <taxon>Parameciidae</taxon>
        <taxon>Paramecium</taxon>
    </lineage>
</organism>
<feature type="compositionally biased region" description="Basic residues" evidence="15">
    <location>
        <begin position="1"/>
        <end position="11"/>
    </location>
</feature>
<dbReference type="Pfam" id="PF00644">
    <property type="entry name" value="PARP"/>
    <property type="match status" value="1"/>
</dbReference>
<dbReference type="Pfam" id="PF05406">
    <property type="entry name" value="WGR"/>
    <property type="match status" value="1"/>
</dbReference>
<dbReference type="FunFam" id="1.20.142.10:FF:000001">
    <property type="entry name" value="Poly [ADP-ribose] polymerase"/>
    <property type="match status" value="1"/>
</dbReference>
<dbReference type="EMBL" id="CAJJDO010000002">
    <property type="protein sequence ID" value="CAD8133070.1"/>
    <property type="molecule type" value="Genomic_DNA"/>
</dbReference>
<dbReference type="GO" id="GO:0003677">
    <property type="term" value="F:DNA binding"/>
    <property type="evidence" value="ECO:0007669"/>
    <property type="project" value="UniProtKB-KW"/>
</dbReference>
<comment type="catalytic activity">
    <reaction evidence="13">
        <text>NAD(+) + (ADP-D-ribosyl)n-acceptor = nicotinamide + (ADP-D-ribosyl)n+1-acceptor + H(+).</text>
        <dbReference type="EC" id="2.4.2.30"/>
    </reaction>
</comment>
<keyword evidence="3 14" id="KW-0808">Transferase</keyword>
<evidence type="ECO:0000256" key="3">
    <source>
        <dbReference type="ARBA" id="ARBA00022679"/>
    </source>
</evidence>
<dbReference type="PROSITE" id="PS51060">
    <property type="entry name" value="PARP_ALPHA_HD"/>
    <property type="match status" value="1"/>
</dbReference>
<accession>A0A8S1S0J7</accession>
<dbReference type="OrthoDB" id="2017365at2759"/>
<dbReference type="PROSITE" id="PS51977">
    <property type="entry name" value="WGR"/>
    <property type="match status" value="1"/>
</dbReference>
<dbReference type="GO" id="GO:0005730">
    <property type="term" value="C:nucleolus"/>
    <property type="evidence" value="ECO:0007669"/>
    <property type="project" value="TreeGrafter"/>
</dbReference>
<dbReference type="GO" id="GO:1990404">
    <property type="term" value="F:NAD+-protein mono-ADP-ribosyltransferase activity"/>
    <property type="evidence" value="ECO:0007669"/>
    <property type="project" value="TreeGrafter"/>
</dbReference>
<sequence>MPPKKATKKKTPSPSPPPAKRSTRSKKEDKVDDKKKDVVTKVTKDVSKSKGKGKAKQKTPSPSPPPKKAPTRKDSKKSNKKSPSPQPKKVVKKSPSPAKKVVKKSPSPAKKDEEQNLKKLVFTGKAPVDEFVQNRDNYIVYEDAAKVYDCMMNQTNIIGNNNNNKFYVVQLLKSKSSDTFFVFTRWGRVGQPGQQALQVCGGSLDTAKSSYESKVRDKSVKGDYRILEKDYSIDTDPKNAEKLEKLKEQREKEAYEKSKLHQKIKELVRLIFDMKMINNQMKEIGYDAKKMPLGKLAASTINKGFDVLKKISEELNKKTPNVTTLQTLTSEFYSQIPHDFGMQKAPLINTSQMVKQKLEMLESIQQIQVATKILEEQKDDDSNVIDENFKKLGINMQYLEPTEEKVKVIKEFVKNTHCDTHKNYDLDVLDIFELQKDQDDNRFKKDLGNRMLLWHGSRLTNFVGILSQGLRIAPPEAPVTGYMFGKGVYFADMVSKSANYCAVSRENNTGLILLCDVALGNTNEKFYSDYYANNLPPGKHSTWGRGKTMPPPAQNIPFPGMPEVQVPIGKGAPSGVANTSLLYNEFIVYDVAQIRLKYLIKMKWNYK</sequence>
<evidence type="ECO:0000256" key="15">
    <source>
        <dbReference type="SAM" id="MobiDB-lite"/>
    </source>
</evidence>
<dbReference type="GO" id="GO:0006302">
    <property type="term" value="P:double-strand break repair"/>
    <property type="evidence" value="ECO:0007669"/>
    <property type="project" value="TreeGrafter"/>
</dbReference>
<dbReference type="FunFam" id="3.90.228.10:FF:000031">
    <property type="entry name" value="Poly [ADP-ribose] polymerase"/>
    <property type="match status" value="1"/>
</dbReference>
<dbReference type="InterPro" id="IPR050800">
    <property type="entry name" value="ARTD/PARP"/>
</dbReference>
<dbReference type="Proteomes" id="UP000689195">
    <property type="component" value="Unassembled WGS sequence"/>
</dbReference>
<dbReference type="PROSITE" id="PS51059">
    <property type="entry name" value="PARP_CATALYTIC"/>
    <property type="match status" value="1"/>
</dbReference>
<dbReference type="GO" id="GO:0016779">
    <property type="term" value="F:nucleotidyltransferase activity"/>
    <property type="evidence" value="ECO:0007669"/>
    <property type="project" value="UniProtKB-KW"/>
</dbReference>
<protein>
    <recommendedName>
        <fullName evidence="14">Poly [ADP-ribose] polymerase</fullName>
        <shortName evidence="14">PARP</shortName>
        <ecNumber evidence="14">2.4.2.-</ecNumber>
    </recommendedName>
</protein>
<feature type="region of interest" description="Disordered" evidence="15">
    <location>
        <begin position="1"/>
        <end position="114"/>
    </location>
</feature>
<dbReference type="InterPro" id="IPR004102">
    <property type="entry name" value="Poly(ADP-ribose)pol_reg_dom"/>
</dbReference>
<evidence type="ECO:0000256" key="1">
    <source>
        <dbReference type="ARBA" id="ARBA00004123"/>
    </source>
</evidence>
<feature type="domain" description="WGR" evidence="18">
    <location>
        <begin position="137"/>
        <end position="240"/>
    </location>
</feature>
<evidence type="ECO:0000256" key="10">
    <source>
        <dbReference type="ARBA" id="ARBA00023125"/>
    </source>
</evidence>
<evidence type="ECO:0000256" key="14">
    <source>
        <dbReference type="RuleBase" id="RU362114"/>
    </source>
</evidence>
<keyword evidence="10" id="KW-0238">DNA-binding</keyword>
<name>A0A8S1S0J7_9CILI</name>
<evidence type="ECO:0000256" key="8">
    <source>
        <dbReference type="ARBA" id="ARBA00022833"/>
    </source>
</evidence>
<dbReference type="GO" id="GO:0070212">
    <property type="term" value="P:protein poly-ADP-ribosylation"/>
    <property type="evidence" value="ECO:0007669"/>
    <property type="project" value="TreeGrafter"/>
</dbReference>
<feature type="compositionally biased region" description="Basic and acidic residues" evidence="15">
    <location>
        <begin position="25"/>
        <end position="48"/>
    </location>
</feature>
<proteinExistence type="inferred from homology"/>
<gene>
    <name evidence="19" type="ORF">PPENT_87.1.T0020215</name>
</gene>
<keyword evidence="8" id="KW-0862">Zinc</keyword>
<evidence type="ECO:0000256" key="9">
    <source>
        <dbReference type="ARBA" id="ARBA00023027"/>
    </source>
</evidence>
<keyword evidence="4" id="KW-0548">Nucleotidyltransferase</keyword>
<dbReference type="PANTHER" id="PTHR10459">
    <property type="entry name" value="DNA LIGASE"/>
    <property type="match status" value="1"/>
</dbReference>
<keyword evidence="5" id="KW-0479">Metal-binding</keyword>
<keyword evidence="20" id="KW-1185">Reference proteome</keyword>
<reference evidence="19" key="1">
    <citation type="submission" date="2021-01" db="EMBL/GenBank/DDBJ databases">
        <authorList>
            <consortium name="Genoscope - CEA"/>
            <person name="William W."/>
        </authorList>
    </citation>
    <scope>NUCLEOTIDE SEQUENCE</scope>
</reference>
<dbReference type="FunFam" id="2.20.140.10:FF:000001">
    <property type="entry name" value="Poly [ADP-ribose] polymerase"/>
    <property type="match status" value="1"/>
</dbReference>
<dbReference type="InterPro" id="IPR012317">
    <property type="entry name" value="Poly(ADP-ribose)pol_cat_dom"/>
</dbReference>
<evidence type="ECO:0000256" key="4">
    <source>
        <dbReference type="ARBA" id="ARBA00022695"/>
    </source>
</evidence>
<feature type="domain" description="PARP catalytic" evidence="16">
    <location>
        <begin position="383"/>
        <end position="607"/>
    </location>
</feature>
<dbReference type="GO" id="GO:0003950">
    <property type="term" value="F:NAD+ poly-ADP-ribosyltransferase activity"/>
    <property type="evidence" value="ECO:0007669"/>
    <property type="project" value="UniProtKB-UniRule"/>
</dbReference>
<keyword evidence="2 14" id="KW-0328">Glycosyltransferase</keyword>
<keyword evidence="7" id="KW-0863">Zinc-finger</keyword>
<evidence type="ECO:0000259" key="16">
    <source>
        <dbReference type="PROSITE" id="PS51059"/>
    </source>
</evidence>
<dbReference type="GO" id="GO:0008270">
    <property type="term" value="F:zinc ion binding"/>
    <property type="evidence" value="ECO:0007669"/>
    <property type="project" value="UniProtKB-KW"/>
</dbReference>
<evidence type="ECO:0000256" key="6">
    <source>
        <dbReference type="ARBA" id="ARBA00022737"/>
    </source>
</evidence>
<evidence type="ECO:0000256" key="2">
    <source>
        <dbReference type="ARBA" id="ARBA00022676"/>
    </source>
</evidence>
<keyword evidence="6" id="KW-0677">Repeat</keyword>
<dbReference type="EC" id="2.4.2.-" evidence="14"/>
<dbReference type="SMART" id="SM00773">
    <property type="entry name" value="WGR"/>
    <property type="match status" value="1"/>
</dbReference>
<keyword evidence="11" id="KW-0539">Nucleus</keyword>
<evidence type="ECO:0000313" key="20">
    <source>
        <dbReference type="Proteomes" id="UP000689195"/>
    </source>
</evidence>
<comment type="caution">
    <text evidence="19">The sequence shown here is derived from an EMBL/GenBank/DDBJ whole genome shotgun (WGS) entry which is preliminary data.</text>
</comment>
<feature type="compositionally biased region" description="Low complexity" evidence="15">
    <location>
        <begin position="93"/>
        <end position="108"/>
    </location>
</feature>
<comment type="similarity">
    <text evidence="12">Belongs to the ARTD/PARP family.</text>
</comment>